<evidence type="ECO:0000256" key="2">
    <source>
        <dbReference type="ARBA" id="ARBA00022679"/>
    </source>
</evidence>
<evidence type="ECO:0000313" key="5">
    <source>
        <dbReference type="EMBL" id="KAL0422118.1"/>
    </source>
</evidence>
<dbReference type="InterPro" id="IPR002495">
    <property type="entry name" value="Glyco_trans_8"/>
</dbReference>
<dbReference type="InterPro" id="IPR050587">
    <property type="entry name" value="GNT1/Glycosyltrans_8"/>
</dbReference>
<dbReference type="Gene3D" id="3.90.550.10">
    <property type="entry name" value="Spore Coat Polysaccharide Biosynthesis Protein SpsA, Chain A"/>
    <property type="match status" value="1"/>
</dbReference>
<dbReference type="AlphaFoldDB" id="A0AAW2UZL2"/>
<keyword evidence="2" id="KW-0808">Transferase</keyword>
<sequence length="337" mass="37755">MAPEILNSKAAGRGGGAELMIINSNAARYAYVTFLAGDGDYVKGVVGLAKGLRKVGAAFPLVVAVLPDVPEEHRRVLVEQGCVLRDIEPVFPPSTGKESPFVRPYFAVNYCKLRLWEFVEYNKMIYMDADIQVFHNIDHLFDLPSGRFYGVADCLCEMYDRPCEQKLRWPEVLGPQPSFYLNGGMFIFEPNLNTYDQLLSALETTPPTPFAEQDFLNMFFRDVSKPIPPIYNLLVAMLWRHPQWVDDLDNVKVVHYCVAGSKPWRYTGKEENMERADIKMLVERWWDIYNDEALDFTTDVGSVPPGGGGGVSESSKLASTLAEAEVVVQYISASSAA</sequence>
<evidence type="ECO:0000256" key="4">
    <source>
        <dbReference type="RuleBase" id="RU362027"/>
    </source>
</evidence>
<dbReference type="EC" id="2.4.1.-" evidence="4"/>
<dbReference type="InterPro" id="IPR029044">
    <property type="entry name" value="Nucleotide-diphossugar_trans"/>
</dbReference>
<dbReference type="CDD" id="cd02537">
    <property type="entry name" value="GT8_Glycogenin"/>
    <property type="match status" value="1"/>
</dbReference>
<dbReference type="EMBL" id="JACGWN010000011">
    <property type="protein sequence ID" value="KAL0422118.1"/>
    <property type="molecule type" value="Genomic_DNA"/>
</dbReference>
<evidence type="ECO:0000256" key="3">
    <source>
        <dbReference type="ARBA" id="ARBA00023211"/>
    </source>
</evidence>
<comment type="caution">
    <text evidence="5">The sequence shown here is derived from an EMBL/GenBank/DDBJ whole genome shotgun (WGS) entry which is preliminary data.</text>
</comment>
<organism evidence="5">
    <name type="scientific">Sesamum latifolium</name>
    <dbReference type="NCBI Taxonomy" id="2727402"/>
    <lineage>
        <taxon>Eukaryota</taxon>
        <taxon>Viridiplantae</taxon>
        <taxon>Streptophyta</taxon>
        <taxon>Embryophyta</taxon>
        <taxon>Tracheophyta</taxon>
        <taxon>Spermatophyta</taxon>
        <taxon>Magnoliopsida</taxon>
        <taxon>eudicotyledons</taxon>
        <taxon>Gunneridae</taxon>
        <taxon>Pentapetalae</taxon>
        <taxon>asterids</taxon>
        <taxon>lamiids</taxon>
        <taxon>Lamiales</taxon>
        <taxon>Pedaliaceae</taxon>
        <taxon>Sesamum</taxon>
    </lineage>
</organism>
<dbReference type="SUPFAM" id="SSF53448">
    <property type="entry name" value="Nucleotide-diphospho-sugar transferases"/>
    <property type="match status" value="1"/>
</dbReference>
<gene>
    <name evidence="5" type="ORF">Slati_3234700</name>
</gene>
<evidence type="ECO:0000256" key="1">
    <source>
        <dbReference type="ARBA" id="ARBA00022676"/>
    </source>
</evidence>
<reference evidence="5" key="1">
    <citation type="submission" date="2020-06" db="EMBL/GenBank/DDBJ databases">
        <authorList>
            <person name="Li T."/>
            <person name="Hu X."/>
            <person name="Zhang T."/>
            <person name="Song X."/>
            <person name="Zhang H."/>
            <person name="Dai N."/>
            <person name="Sheng W."/>
            <person name="Hou X."/>
            <person name="Wei L."/>
        </authorList>
    </citation>
    <scope>NUCLEOTIDE SEQUENCE</scope>
    <source>
        <strain evidence="5">KEN1</strain>
        <tissue evidence="5">Leaf</tissue>
    </source>
</reference>
<dbReference type="PANTHER" id="PTHR11183">
    <property type="entry name" value="GLYCOGENIN SUBFAMILY MEMBER"/>
    <property type="match status" value="1"/>
</dbReference>
<dbReference type="Pfam" id="PF01501">
    <property type="entry name" value="Glyco_transf_8"/>
    <property type="match status" value="1"/>
</dbReference>
<protein>
    <recommendedName>
        <fullName evidence="4">Hexosyltransferase</fullName>
        <ecNumber evidence="4">2.4.1.-</ecNumber>
    </recommendedName>
</protein>
<reference evidence="5" key="2">
    <citation type="journal article" date="2024" name="Plant">
        <title>Genomic evolution and insights into agronomic trait innovations of Sesamum species.</title>
        <authorList>
            <person name="Miao H."/>
            <person name="Wang L."/>
            <person name="Qu L."/>
            <person name="Liu H."/>
            <person name="Sun Y."/>
            <person name="Le M."/>
            <person name="Wang Q."/>
            <person name="Wei S."/>
            <person name="Zheng Y."/>
            <person name="Lin W."/>
            <person name="Duan Y."/>
            <person name="Cao H."/>
            <person name="Xiong S."/>
            <person name="Wang X."/>
            <person name="Wei L."/>
            <person name="Li C."/>
            <person name="Ma Q."/>
            <person name="Ju M."/>
            <person name="Zhao R."/>
            <person name="Li G."/>
            <person name="Mu C."/>
            <person name="Tian Q."/>
            <person name="Mei H."/>
            <person name="Zhang T."/>
            <person name="Gao T."/>
            <person name="Zhang H."/>
        </authorList>
    </citation>
    <scope>NUCLEOTIDE SEQUENCE</scope>
    <source>
        <strain evidence="5">KEN1</strain>
    </source>
</reference>
<keyword evidence="3" id="KW-0464">Manganese</keyword>
<comment type="similarity">
    <text evidence="4">Belongs to the glycosyltransferase 8 family.</text>
</comment>
<accession>A0AAW2UZL2</accession>
<proteinExistence type="inferred from homology"/>
<keyword evidence="1" id="KW-0328">Glycosyltransferase</keyword>
<dbReference type="GO" id="GO:0016757">
    <property type="term" value="F:glycosyltransferase activity"/>
    <property type="evidence" value="ECO:0007669"/>
    <property type="project" value="UniProtKB-KW"/>
</dbReference>
<name>A0AAW2UZL2_9LAMI</name>